<reference evidence="2 3" key="1">
    <citation type="submission" date="2013-09" db="EMBL/GenBank/DDBJ databases">
        <title>Corchorus capsularis genome sequencing.</title>
        <authorList>
            <person name="Alam M."/>
            <person name="Haque M.S."/>
            <person name="Islam M.S."/>
            <person name="Emdad E.M."/>
            <person name="Islam M.M."/>
            <person name="Ahmed B."/>
            <person name="Halim A."/>
            <person name="Hossen Q.M.M."/>
            <person name="Hossain M.Z."/>
            <person name="Ahmed R."/>
            <person name="Khan M.M."/>
            <person name="Islam R."/>
            <person name="Rashid M.M."/>
            <person name="Khan S.A."/>
            <person name="Rahman M.S."/>
            <person name="Alam M."/>
        </authorList>
    </citation>
    <scope>NUCLEOTIDE SEQUENCE [LARGE SCALE GENOMIC DNA]</scope>
    <source>
        <strain evidence="3">cv. CVL-1</strain>
        <tissue evidence="2">Whole seedling</tissue>
    </source>
</reference>
<comment type="caution">
    <text evidence="2">The sequence shown here is derived from an EMBL/GenBank/DDBJ whole genome shotgun (WGS) entry which is preliminary data.</text>
</comment>
<name>A0A1R3H2K8_COCAP</name>
<evidence type="ECO:0000313" key="3">
    <source>
        <dbReference type="Proteomes" id="UP000188268"/>
    </source>
</evidence>
<dbReference type="EMBL" id="AWWV01012780">
    <property type="protein sequence ID" value="OMO64557.1"/>
    <property type="molecule type" value="Genomic_DNA"/>
</dbReference>
<feature type="region of interest" description="Disordered" evidence="1">
    <location>
        <begin position="1"/>
        <end position="37"/>
    </location>
</feature>
<proteinExistence type="predicted"/>
<feature type="compositionally biased region" description="Basic and acidic residues" evidence="1">
    <location>
        <begin position="1"/>
        <end position="12"/>
    </location>
</feature>
<evidence type="ECO:0000256" key="1">
    <source>
        <dbReference type="SAM" id="MobiDB-lite"/>
    </source>
</evidence>
<dbReference type="Proteomes" id="UP000188268">
    <property type="component" value="Unassembled WGS sequence"/>
</dbReference>
<evidence type="ECO:0000313" key="2">
    <source>
        <dbReference type="EMBL" id="OMO64557.1"/>
    </source>
</evidence>
<organism evidence="2 3">
    <name type="scientific">Corchorus capsularis</name>
    <name type="common">Jute</name>
    <dbReference type="NCBI Taxonomy" id="210143"/>
    <lineage>
        <taxon>Eukaryota</taxon>
        <taxon>Viridiplantae</taxon>
        <taxon>Streptophyta</taxon>
        <taxon>Embryophyta</taxon>
        <taxon>Tracheophyta</taxon>
        <taxon>Spermatophyta</taxon>
        <taxon>Magnoliopsida</taxon>
        <taxon>eudicotyledons</taxon>
        <taxon>Gunneridae</taxon>
        <taxon>Pentapetalae</taxon>
        <taxon>rosids</taxon>
        <taxon>malvids</taxon>
        <taxon>Malvales</taxon>
        <taxon>Malvaceae</taxon>
        <taxon>Grewioideae</taxon>
        <taxon>Apeibeae</taxon>
        <taxon>Corchorus</taxon>
    </lineage>
</organism>
<dbReference type="AlphaFoldDB" id="A0A1R3H2K8"/>
<gene>
    <name evidence="2" type="ORF">CCACVL1_21675</name>
</gene>
<sequence length="37" mass="3977">MPSLPFEDRQRGESSPAVGIFEVKEGGGQRMSRGRGA</sequence>
<protein>
    <submittedName>
        <fullName evidence="2">Uncharacterized protein</fullName>
    </submittedName>
</protein>
<dbReference type="Gramene" id="OMO64557">
    <property type="protein sequence ID" value="OMO64557"/>
    <property type="gene ID" value="CCACVL1_21675"/>
</dbReference>
<accession>A0A1R3H2K8</accession>
<keyword evidence="3" id="KW-1185">Reference proteome</keyword>